<keyword evidence="2" id="KW-0238">DNA-binding</keyword>
<dbReference type="RefSeq" id="WP_210153646.1">
    <property type="nucleotide sequence ID" value="NZ_JAFCNB010000001.1"/>
</dbReference>
<accession>A0A940WJJ4</accession>
<comment type="caution">
    <text evidence="5">The sequence shown here is derived from an EMBL/GenBank/DDBJ whole genome shotgun (WGS) entry which is preliminary data.</text>
</comment>
<dbReference type="PANTHER" id="PTHR46796:SF7">
    <property type="entry name" value="ARAC FAMILY TRANSCRIPTIONAL REGULATOR"/>
    <property type="match status" value="1"/>
</dbReference>
<keyword evidence="1" id="KW-0805">Transcription regulation</keyword>
<dbReference type="EMBL" id="JAFCNB010000001">
    <property type="protein sequence ID" value="MBP2702336.1"/>
    <property type="molecule type" value="Genomic_DNA"/>
</dbReference>
<evidence type="ECO:0000256" key="3">
    <source>
        <dbReference type="ARBA" id="ARBA00023163"/>
    </source>
</evidence>
<dbReference type="InterPro" id="IPR009057">
    <property type="entry name" value="Homeodomain-like_sf"/>
</dbReference>
<reference evidence="5" key="1">
    <citation type="submission" date="2021-02" db="EMBL/GenBank/DDBJ databases">
        <title>Draft genome sequence of Microbispora sp. RL4-1S isolated from rice leaves in Thailand.</title>
        <authorList>
            <person name="Muangham S."/>
            <person name="Duangmal K."/>
        </authorList>
    </citation>
    <scope>NUCLEOTIDE SEQUENCE</scope>
    <source>
        <strain evidence="5">RL4-1S</strain>
    </source>
</reference>
<evidence type="ECO:0000256" key="1">
    <source>
        <dbReference type="ARBA" id="ARBA00023015"/>
    </source>
</evidence>
<dbReference type="GO" id="GO:0003700">
    <property type="term" value="F:DNA-binding transcription factor activity"/>
    <property type="evidence" value="ECO:0007669"/>
    <property type="project" value="InterPro"/>
</dbReference>
<dbReference type="InterPro" id="IPR032783">
    <property type="entry name" value="AraC_lig"/>
</dbReference>
<sequence length="303" mass="32576">MDPLSDVIASLDGRHSLFSRLETGGDWAIDFEGYRHAKFGAVLRGSCWVTAEGAGEPVRLAEHDCFLVGIGRSYRLASSPDVPAVPAAEVYGQPGGPPTRWGTGSETVLVGGRINLEEMDTDALSGILPPLVHVSATSDAADTLHALLPVLERETTVHRFGSALVIERLAHVAFVELLRAHAARDRDVWGPIPAALSDPQIGAALGLMHAEPGRRWTVDDLASAVHMSRSGFAGRFTELVGSPPHDYLLSWRMRIAAKKLRATDTSVAAIAAELGYQSESAFSNAFKRVTGRSPRHYRQALSV</sequence>
<dbReference type="Proteomes" id="UP000674234">
    <property type="component" value="Unassembled WGS sequence"/>
</dbReference>
<organism evidence="5 6">
    <name type="scientific">Microbispora oryzae</name>
    <dbReference type="NCBI Taxonomy" id="2806554"/>
    <lineage>
        <taxon>Bacteria</taxon>
        <taxon>Bacillati</taxon>
        <taxon>Actinomycetota</taxon>
        <taxon>Actinomycetes</taxon>
        <taxon>Streptosporangiales</taxon>
        <taxon>Streptosporangiaceae</taxon>
        <taxon>Microbispora</taxon>
    </lineage>
</organism>
<keyword evidence="6" id="KW-1185">Reference proteome</keyword>
<dbReference type="InterPro" id="IPR020449">
    <property type="entry name" value="Tscrpt_reg_AraC-type_HTH"/>
</dbReference>
<proteinExistence type="predicted"/>
<evidence type="ECO:0000256" key="2">
    <source>
        <dbReference type="ARBA" id="ARBA00023125"/>
    </source>
</evidence>
<evidence type="ECO:0000259" key="4">
    <source>
        <dbReference type="PROSITE" id="PS01124"/>
    </source>
</evidence>
<keyword evidence="3" id="KW-0804">Transcription</keyword>
<name>A0A940WJJ4_9ACTN</name>
<dbReference type="GO" id="GO:0043565">
    <property type="term" value="F:sequence-specific DNA binding"/>
    <property type="evidence" value="ECO:0007669"/>
    <property type="project" value="InterPro"/>
</dbReference>
<dbReference type="PANTHER" id="PTHR46796">
    <property type="entry name" value="HTH-TYPE TRANSCRIPTIONAL ACTIVATOR RHAS-RELATED"/>
    <property type="match status" value="1"/>
</dbReference>
<dbReference type="Gene3D" id="1.10.10.60">
    <property type="entry name" value="Homeodomain-like"/>
    <property type="match status" value="2"/>
</dbReference>
<feature type="domain" description="HTH araC/xylS-type" evidence="4">
    <location>
        <begin position="202"/>
        <end position="300"/>
    </location>
</feature>
<dbReference type="Pfam" id="PF12852">
    <property type="entry name" value="Cupin_6"/>
    <property type="match status" value="1"/>
</dbReference>
<dbReference type="PROSITE" id="PS00041">
    <property type="entry name" value="HTH_ARAC_FAMILY_1"/>
    <property type="match status" value="1"/>
</dbReference>
<protein>
    <submittedName>
        <fullName evidence="5">AraC family transcriptional regulator</fullName>
    </submittedName>
</protein>
<dbReference type="AlphaFoldDB" id="A0A940WJJ4"/>
<dbReference type="InterPro" id="IPR018062">
    <property type="entry name" value="HTH_AraC-typ_CS"/>
</dbReference>
<dbReference type="PROSITE" id="PS01124">
    <property type="entry name" value="HTH_ARAC_FAMILY_2"/>
    <property type="match status" value="1"/>
</dbReference>
<evidence type="ECO:0000313" key="5">
    <source>
        <dbReference type="EMBL" id="MBP2702336.1"/>
    </source>
</evidence>
<dbReference type="Pfam" id="PF12833">
    <property type="entry name" value="HTH_18"/>
    <property type="match status" value="1"/>
</dbReference>
<evidence type="ECO:0000313" key="6">
    <source>
        <dbReference type="Proteomes" id="UP000674234"/>
    </source>
</evidence>
<dbReference type="PRINTS" id="PR00032">
    <property type="entry name" value="HTHARAC"/>
</dbReference>
<dbReference type="InterPro" id="IPR018060">
    <property type="entry name" value="HTH_AraC"/>
</dbReference>
<dbReference type="SUPFAM" id="SSF46689">
    <property type="entry name" value="Homeodomain-like"/>
    <property type="match status" value="2"/>
</dbReference>
<dbReference type="InterPro" id="IPR050204">
    <property type="entry name" value="AraC_XylS_family_regulators"/>
</dbReference>
<dbReference type="SMART" id="SM00342">
    <property type="entry name" value="HTH_ARAC"/>
    <property type="match status" value="1"/>
</dbReference>
<gene>
    <name evidence="5" type="ORF">JOL79_00815</name>
</gene>